<dbReference type="AlphaFoldDB" id="A0A482EVQ8"/>
<sequence length="91" mass="10311">MQQCRRILRDAIREMPVLSAQNSVGRSVACAEDDARIVAAMLESMGQMRLMACRISGKKEPELSPKEIKNTTPLLFVSRRVNRCMKLNFLT</sequence>
<geneLocation type="plasmid" evidence="1">
    <name>pSa1423-160k</name>
</geneLocation>
<keyword evidence="1" id="KW-0614">Plasmid</keyword>
<accession>A0A482EVQ8</accession>
<reference evidence="1" key="1">
    <citation type="submission" date="2019-01" db="EMBL/GenBank/DDBJ databases">
        <title>Salmonella strain 1423 plasmid sequences.</title>
        <authorList>
            <person name="Chen K."/>
            <person name="Chen S."/>
        </authorList>
    </citation>
    <scope>NUCLEOTIDE SEQUENCE</scope>
    <source>
        <strain evidence="1">Sa1423</strain>
        <plasmid evidence="1">pSa1423-160k</plasmid>
    </source>
</reference>
<name>A0A482EVQ8_SALSP</name>
<proteinExistence type="predicted"/>
<evidence type="ECO:0000313" key="1">
    <source>
        <dbReference type="EMBL" id="QBM91532.1"/>
    </source>
</evidence>
<dbReference type="EMBL" id="MK356558">
    <property type="protein sequence ID" value="QBM91532.1"/>
    <property type="molecule type" value="Genomic_DNA"/>
</dbReference>
<protein>
    <submittedName>
        <fullName evidence="1">Uncharacterized protein</fullName>
    </submittedName>
</protein>
<gene>
    <name evidence="1" type="ORF">NNIBIDOC_00206</name>
</gene>
<organism evidence="1">
    <name type="scientific">Salmonella sp</name>
    <dbReference type="NCBI Taxonomy" id="599"/>
    <lineage>
        <taxon>Bacteria</taxon>
        <taxon>Pseudomonadati</taxon>
        <taxon>Pseudomonadota</taxon>
        <taxon>Gammaproteobacteria</taxon>
        <taxon>Enterobacterales</taxon>
        <taxon>Enterobacteriaceae</taxon>
        <taxon>Salmonella</taxon>
    </lineage>
</organism>